<evidence type="ECO:0000313" key="2">
    <source>
        <dbReference type="Proteomes" id="UP000002624"/>
    </source>
</evidence>
<reference evidence="2" key="1">
    <citation type="submission" date="2009-05" db="EMBL/GenBank/DDBJ databases">
        <title>The genome sequence of Ajellomyces capsulatus strain H143.</title>
        <authorList>
            <person name="Champion M."/>
            <person name="Cuomo C.A."/>
            <person name="Ma L.-J."/>
            <person name="Henn M.R."/>
            <person name="Sil A."/>
            <person name="Goldman B."/>
            <person name="Young S.K."/>
            <person name="Kodira C.D."/>
            <person name="Zeng Q."/>
            <person name="Koehrsen M."/>
            <person name="Alvarado L."/>
            <person name="Berlin A.M."/>
            <person name="Borenstein D."/>
            <person name="Chen Z."/>
            <person name="Engels R."/>
            <person name="Freedman E."/>
            <person name="Gellesch M."/>
            <person name="Goldberg J."/>
            <person name="Griggs A."/>
            <person name="Gujja S."/>
            <person name="Heiman D.I."/>
            <person name="Hepburn T.A."/>
            <person name="Howarth C."/>
            <person name="Jen D."/>
            <person name="Larson L."/>
            <person name="Lewis B."/>
            <person name="Mehta T."/>
            <person name="Park D."/>
            <person name="Pearson M."/>
            <person name="Roberts A."/>
            <person name="Saif S."/>
            <person name="Shea T.D."/>
            <person name="Shenoy N."/>
            <person name="Sisk P."/>
            <person name="Stolte C."/>
            <person name="Sykes S."/>
            <person name="Walk T."/>
            <person name="White J."/>
            <person name="Yandava C."/>
            <person name="Klein B."/>
            <person name="McEwen J.G."/>
            <person name="Puccia R."/>
            <person name="Goldman G.H."/>
            <person name="Felipe M.S."/>
            <person name="Nino-Vega G."/>
            <person name="San-Blas G."/>
            <person name="Taylor J.W."/>
            <person name="Mendoza L."/>
            <person name="Galagan J.E."/>
            <person name="Nusbaum C."/>
            <person name="Birren B.W."/>
        </authorList>
    </citation>
    <scope>NUCLEOTIDE SEQUENCE [LARGE SCALE GENOMIC DNA]</scope>
    <source>
        <strain evidence="2">H143</strain>
    </source>
</reference>
<dbReference type="HOGENOM" id="CLU_1578053_0_0_1"/>
<name>C6HCY3_AJECH</name>
<proteinExistence type="predicted"/>
<gene>
    <name evidence="1" type="ORF">HCDG_04064</name>
</gene>
<accession>C6HCY3</accession>
<dbReference type="Proteomes" id="UP000002624">
    <property type="component" value="Unassembled WGS sequence"/>
</dbReference>
<dbReference type="EMBL" id="GG692423">
    <property type="protein sequence ID" value="EER41417.1"/>
    <property type="molecule type" value="Genomic_DNA"/>
</dbReference>
<organism evidence="1 2">
    <name type="scientific">Ajellomyces capsulatus (strain H143)</name>
    <name type="common">Darling's disease fungus</name>
    <name type="synonym">Histoplasma capsulatum</name>
    <dbReference type="NCBI Taxonomy" id="544712"/>
    <lineage>
        <taxon>Eukaryota</taxon>
        <taxon>Fungi</taxon>
        <taxon>Dikarya</taxon>
        <taxon>Ascomycota</taxon>
        <taxon>Pezizomycotina</taxon>
        <taxon>Eurotiomycetes</taxon>
        <taxon>Eurotiomycetidae</taxon>
        <taxon>Onygenales</taxon>
        <taxon>Ajellomycetaceae</taxon>
        <taxon>Histoplasma</taxon>
    </lineage>
</organism>
<dbReference type="AlphaFoldDB" id="C6HCY3"/>
<dbReference type="VEuPathDB" id="FungiDB:HCDG_04064"/>
<evidence type="ECO:0000313" key="1">
    <source>
        <dbReference type="EMBL" id="EER41417.1"/>
    </source>
</evidence>
<sequence length="169" mass="18690">MGIGGWLYVAMRDQGMSFWGGKGDTDGAEGFQVHVLYAVARCPSFLYLPDVLRSAASGLDERVGQIGRPPNLHFFASRCFQNPYTSRPPYTDSSPETVQSNALAPQRVPPYRNTNSPRQSALLIVSYVRCRDALLSLVGYHHYRYYRVSSNIIYRSSGCECGGCAPQGP</sequence>
<protein>
    <submittedName>
        <fullName evidence="1">Uncharacterized protein</fullName>
    </submittedName>
</protein>